<dbReference type="Gene3D" id="2.120.10.10">
    <property type="match status" value="1"/>
</dbReference>
<comment type="catalytic activity">
    <reaction evidence="1">
        <text>Hydrolysis of alpha-(2-&gt;3)-, alpha-(2-&gt;6)-, alpha-(2-&gt;8)- glycosidic linkages of terminal sialic acid residues in oligosaccharides, glycoproteins, glycolipids, colominic acid and synthetic substrates.</text>
        <dbReference type="EC" id="3.2.1.18"/>
    </reaction>
</comment>
<dbReference type="Gene3D" id="2.160.20.20">
    <property type="match status" value="1"/>
</dbReference>
<dbReference type="InterPro" id="IPR023364">
    <property type="entry name" value="Trans_sialidase_dom3"/>
</dbReference>
<comment type="caution">
    <text evidence="6">The sequence shown here is derived from an EMBL/GenBank/DDBJ whole genome shotgun (WGS) entry which is preliminary data.</text>
</comment>
<evidence type="ECO:0000256" key="3">
    <source>
        <dbReference type="ARBA" id="ARBA00012733"/>
    </source>
</evidence>
<dbReference type="GO" id="GO:0009313">
    <property type="term" value="P:oligosaccharide catabolic process"/>
    <property type="evidence" value="ECO:0007669"/>
    <property type="project" value="TreeGrafter"/>
</dbReference>
<evidence type="ECO:0000313" key="7">
    <source>
        <dbReference type="Proteomes" id="UP000280099"/>
    </source>
</evidence>
<accession>A0A420XFX9</accession>
<sequence length="1498" mass="166168">MKKTILAMLITSFTTNYTFSIESDNYIFEYSSTKGLFKPLDLTSQFTNHNTLNLENGSITFRFKNGSDFGTFLGVADPDSSTKYLSFYSYVNNPIGKDTYGIEIRNGGSEVIRTNVPTSSNEYRNITYTFDKTNNKVEMYIDGEKLLSNNNSNFFTDIPNISNAFLGETRRSTVGGFNTMRFNGDIFYADFDKNVLTPEEVAEKHKYLTEFQSYSLGKKQYFNTYKTTATPLFISGQNGANNYRIPSLFTTKDNVVIAAIDKRHQHPNDWGNIDTVIRRSLDGGKTWEDDQVLIDLISQPYGNQNSAFLIDPQIVQDKNTGRIFMIVDMFPEMRGLFGLTTNSEGTGYKNIDGKNYRLLTDANNNQYTVRDDGIVYDESNQPTDYKVVVEGDISKSYQDLGDLYRGDNKVGNIFLNTQNEGNQSAPLMAKITSYLWMIHSDDNGKTWSSPVDITPQVKADWMQFLGTGPGNGIQLKNGNLVVPVYYTNNVGGLNSQSPAVIISNDGGKTWTRGESPIDRWEYQNGGTRELNTRNKQMTESQVIELDNGDLKMFSRNLMDNYVVISTSKDGGYTWQNTRQIDDVLLEPYSQLSVIKYSKKIDGKEIVIFANPHASNRSNGKVWLGEVQDDGTIEWKFNTTITTGSYAYNSLTELPNGDIGLLYEESASSINYVRLNLQELVWHDNLIYRDIRADNEDKKEFSLDSNIAETFYKIGDGEMVKVGKGENLANLVVKEGTATLNQQADNNGKLSAFNSVTVEQDGKVRLGSPDQVNLSNINLNNGTLDLNGNSITLSLDSEAATGLRSSDILGNIINEDNTKPSELTYTLNGENSLTGNLGSESGNLDFIYTPEDHSSNFTLNGNSILNVVDIKSGSITYASNTEHLINDLQIAKDANFILDSGTNTTIKSSDVTGKIRVQSDSNSLTQLNINSSGTGELIKSGDGLLKLTGALSHSGQTHIQSGAVELNGSLSNGALLIDENSILGGNAIITSESTWKNNSVIQPGIAQNEGNFGSRVMKFANVLNGGANLLLRVNNANEDISTWEHDQVLINGDVVSRKAIPVNVQFLGEGQSNSDTNNNGKYDPDEGISLIQVLGDSTAEQFVLGKRLNSNKDETDLFQYTLVGVDKSVSNTAQSKLDDPNARFFDYRLQTLLVNENGENPDPIIKVATDTGSSISTEDKPTLSTEDALNLAGQEYRVAINQKVPSYLVANNAILNQGDTIRRQFMDNIWSINKKGFYINQQNGNSRYTSDVSFNNYGYGYKATQSSTLIGGFTPITENMELHAGIGFSKQDVTPRSPDGYSETRYKSTSFLAGLHNRWNNIILNSHIGYHIHHGKVSTAEQRNIASINAKQFQIGSEVGYAIPLNDITITPTIGINYQRIKTKVNDHSNDWNISMKPYNVFSQYMGANVGWKNEIVALNLGAFYENSNLDRKDVLISDGRQHSDFMTGKQGDAFLMKIDSEFTITEQLSLGLKVEHRHDISDAKLKQTQFGGRLEYKF</sequence>
<dbReference type="InterPro" id="IPR011040">
    <property type="entry name" value="Sialidase"/>
</dbReference>
<dbReference type="EC" id="3.2.1.18" evidence="3"/>
<dbReference type="Proteomes" id="UP000280099">
    <property type="component" value="Unassembled WGS sequence"/>
</dbReference>
<keyword evidence="7" id="KW-1185">Reference proteome</keyword>
<dbReference type="PROSITE" id="PS51208">
    <property type="entry name" value="AUTOTRANSPORTER"/>
    <property type="match status" value="1"/>
</dbReference>
<dbReference type="Pfam" id="PF13088">
    <property type="entry name" value="BNR_2"/>
    <property type="match status" value="1"/>
</dbReference>
<dbReference type="Gene3D" id="2.40.128.130">
    <property type="entry name" value="Autotransporter beta-domain"/>
    <property type="match status" value="1"/>
</dbReference>
<dbReference type="SUPFAM" id="SSF51126">
    <property type="entry name" value="Pectin lyase-like"/>
    <property type="match status" value="1"/>
</dbReference>
<reference evidence="6 7" key="1">
    <citation type="submission" date="2018-10" db="EMBL/GenBank/DDBJ databases">
        <title>Genomic Encyclopedia of Type Strains, Phase IV (KMG-IV): sequencing the most valuable type-strain genomes for metagenomic binning, comparative biology and taxonomic classification.</title>
        <authorList>
            <person name="Goeker M."/>
        </authorList>
    </citation>
    <scope>NUCLEOTIDE SEQUENCE [LARGE SCALE GENOMIC DNA]</scope>
    <source>
        <strain evidence="6 7">DSM 23800</strain>
    </source>
</reference>
<keyword evidence="4" id="KW-0732">Signal</keyword>
<dbReference type="GO" id="GO:0016020">
    <property type="term" value="C:membrane"/>
    <property type="evidence" value="ECO:0007669"/>
    <property type="project" value="TreeGrafter"/>
</dbReference>
<protein>
    <recommendedName>
        <fullName evidence="3">exo-alpha-sialidase</fullName>
        <ecNumber evidence="3">3.2.1.18</ecNumber>
    </recommendedName>
</protein>
<dbReference type="GO" id="GO:0006689">
    <property type="term" value="P:ganglioside catabolic process"/>
    <property type="evidence" value="ECO:0007669"/>
    <property type="project" value="TreeGrafter"/>
</dbReference>
<evidence type="ECO:0000256" key="2">
    <source>
        <dbReference type="ARBA" id="ARBA00009348"/>
    </source>
</evidence>
<dbReference type="RefSeq" id="WP_121123531.1">
    <property type="nucleotide sequence ID" value="NZ_CP016604.1"/>
</dbReference>
<dbReference type="InterPro" id="IPR005546">
    <property type="entry name" value="Autotransporte_beta"/>
</dbReference>
<comment type="similarity">
    <text evidence="2">Belongs to the glycosyl hydrolase 33 family.</text>
</comment>
<dbReference type="OrthoDB" id="7294637at2"/>
<dbReference type="InterPro" id="IPR036709">
    <property type="entry name" value="Autotransporte_beta_dom_sf"/>
</dbReference>
<dbReference type="Gene3D" id="2.60.120.200">
    <property type="match status" value="1"/>
</dbReference>
<dbReference type="SMART" id="SM00869">
    <property type="entry name" value="Autotransporter"/>
    <property type="match status" value="1"/>
</dbReference>
<dbReference type="CDD" id="cd15482">
    <property type="entry name" value="Sialidase_non-viral"/>
    <property type="match status" value="1"/>
</dbReference>
<organism evidence="6 7">
    <name type="scientific">Otariodibacter oris</name>
    <dbReference type="NCBI Taxonomy" id="1032623"/>
    <lineage>
        <taxon>Bacteria</taxon>
        <taxon>Pseudomonadati</taxon>
        <taxon>Pseudomonadota</taxon>
        <taxon>Gammaproteobacteria</taxon>
        <taxon>Pasteurellales</taxon>
        <taxon>Pasteurellaceae</taxon>
        <taxon>Otariodibacter</taxon>
    </lineage>
</organism>
<dbReference type="NCBIfam" id="TIGR02601">
    <property type="entry name" value="autotrns_rpt"/>
    <property type="match status" value="1"/>
</dbReference>
<dbReference type="PANTHER" id="PTHR10628:SF30">
    <property type="entry name" value="EXO-ALPHA-SIALIDASE"/>
    <property type="match status" value="1"/>
</dbReference>
<dbReference type="InterPro" id="IPR013425">
    <property type="entry name" value="Autotrns_rpt"/>
</dbReference>
<dbReference type="InterPro" id="IPR036278">
    <property type="entry name" value="Sialidase_sf"/>
</dbReference>
<feature type="domain" description="Autotransporter" evidence="5">
    <location>
        <begin position="1221"/>
        <end position="1498"/>
    </location>
</feature>
<dbReference type="InterPro" id="IPR012332">
    <property type="entry name" value="Autotransporter_pectin_lyase_C"/>
</dbReference>
<dbReference type="SUPFAM" id="SSF50939">
    <property type="entry name" value="Sialidases"/>
    <property type="match status" value="1"/>
</dbReference>
<dbReference type="EMBL" id="RBJC01000007">
    <property type="protein sequence ID" value="RKR71722.1"/>
    <property type="molecule type" value="Genomic_DNA"/>
</dbReference>
<dbReference type="SUPFAM" id="SSF103515">
    <property type="entry name" value="Autotransporter"/>
    <property type="match status" value="1"/>
</dbReference>
<dbReference type="Gene3D" id="2.40.220.10">
    <property type="entry name" value="Intramolecular Trans-sialidase, Domain 3"/>
    <property type="match status" value="1"/>
</dbReference>
<dbReference type="InterPro" id="IPR011050">
    <property type="entry name" value="Pectin_lyase_fold/virulence"/>
</dbReference>
<evidence type="ECO:0000313" key="6">
    <source>
        <dbReference type="EMBL" id="RKR71722.1"/>
    </source>
</evidence>
<dbReference type="GO" id="GO:0005737">
    <property type="term" value="C:cytoplasm"/>
    <property type="evidence" value="ECO:0007669"/>
    <property type="project" value="TreeGrafter"/>
</dbReference>
<dbReference type="SUPFAM" id="SSF49899">
    <property type="entry name" value="Concanavalin A-like lectins/glucanases"/>
    <property type="match status" value="1"/>
</dbReference>
<proteinExistence type="inferred from homology"/>
<name>A0A420XFX9_9PAST</name>
<evidence type="ECO:0000256" key="1">
    <source>
        <dbReference type="ARBA" id="ARBA00000427"/>
    </source>
</evidence>
<evidence type="ECO:0000259" key="5">
    <source>
        <dbReference type="PROSITE" id="PS51208"/>
    </source>
</evidence>
<gene>
    <name evidence="6" type="ORF">DES31_1458</name>
</gene>
<dbReference type="InterPro" id="IPR013320">
    <property type="entry name" value="ConA-like_dom_sf"/>
</dbReference>
<dbReference type="PANTHER" id="PTHR10628">
    <property type="entry name" value="SIALIDASE"/>
    <property type="match status" value="1"/>
</dbReference>
<dbReference type="GO" id="GO:0004308">
    <property type="term" value="F:exo-alpha-sialidase activity"/>
    <property type="evidence" value="ECO:0007669"/>
    <property type="project" value="UniProtKB-EC"/>
</dbReference>
<evidence type="ECO:0000256" key="4">
    <source>
        <dbReference type="ARBA" id="ARBA00022729"/>
    </source>
</evidence>
<dbReference type="InterPro" id="IPR026856">
    <property type="entry name" value="Sialidase_fam"/>
</dbReference>